<evidence type="ECO:0000313" key="1">
    <source>
        <dbReference type="EMBL" id="WPC22041.1"/>
    </source>
</evidence>
<dbReference type="InterPro" id="IPR007351">
    <property type="entry name" value="YjbR"/>
</dbReference>
<keyword evidence="1" id="KW-0238">DNA-binding</keyword>
<name>A0ABZ0Q4Z5_9LACO</name>
<dbReference type="PANTHER" id="PTHR35145:SF1">
    <property type="entry name" value="CYTOPLASMIC PROTEIN"/>
    <property type="match status" value="1"/>
</dbReference>
<accession>A0ABZ0Q4Z5</accession>
<dbReference type="RefSeq" id="WP_057775296.1">
    <property type="nucleotide sequence ID" value="NZ_BBIM01000037.1"/>
</dbReference>
<evidence type="ECO:0000313" key="2">
    <source>
        <dbReference type="Proteomes" id="UP001302696"/>
    </source>
</evidence>
<dbReference type="EMBL" id="CP104778">
    <property type="protein sequence ID" value="WPC22041.1"/>
    <property type="molecule type" value="Genomic_DNA"/>
</dbReference>
<dbReference type="Gene3D" id="3.90.1150.30">
    <property type="match status" value="1"/>
</dbReference>
<reference evidence="2" key="1">
    <citation type="submission" date="2024-06" db="EMBL/GenBank/DDBJ databases">
        <authorList>
            <person name="Chang H.C."/>
            <person name="Mun S.Y."/>
        </authorList>
    </citation>
    <scope>NUCLEOTIDE SEQUENCE [LARGE SCALE GENOMIC DNA]</scope>
    <source>
        <strain evidence="2">KT1</strain>
    </source>
</reference>
<sequence length="118" mass="13952">MVTREEIINYVTEKYDIQPEYPFKKFPTYCVFKNKRNNKWFGLMMLIPQNKLYGEQQTEIGVIDFKVNPELGAILKSSKSYYPAYHMNKEHWITADLTAIDDPDQLFGLLDDSFELTQ</sequence>
<dbReference type="InterPro" id="IPR038056">
    <property type="entry name" value="YjbR-like_sf"/>
</dbReference>
<dbReference type="InterPro" id="IPR058532">
    <property type="entry name" value="YjbR/MT2646/Rv2570-like"/>
</dbReference>
<dbReference type="Pfam" id="PF04237">
    <property type="entry name" value="YjbR"/>
    <property type="match status" value="1"/>
</dbReference>
<proteinExistence type="predicted"/>
<protein>
    <submittedName>
        <fullName evidence="1">MmcQ/YjbR family DNA-binding protein</fullName>
    </submittedName>
</protein>
<gene>
    <name evidence="1" type="ORF">N6G96_02155</name>
</gene>
<dbReference type="GO" id="GO:0003677">
    <property type="term" value="F:DNA binding"/>
    <property type="evidence" value="ECO:0007669"/>
    <property type="project" value="UniProtKB-KW"/>
</dbReference>
<dbReference type="Proteomes" id="UP001302696">
    <property type="component" value="Chromosome"/>
</dbReference>
<dbReference type="SUPFAM" id="SSF142906">
    <property type="entry name" value="YjbR-like"/>
    <property type="match status" value="1"/>
</dbReference>
<organism evidence="1 2">
    <name type="scientific">Pediococcus inopinatus</name>
    <dbReference type="NCBI Taxonomy" id="114090"/>
    <lineage>
        <taxon>Bacteria</taxon>
        <taxon>Bacillati</taxon>
        <taxon>Bacillota</taxon>
        <taxon>Bacilli</taxon>
        <taxon>Lactobacillales</taxon>
        <taxon>Lactobacillaceae</taxon>
        <taxon>Pediococcus</taxon>
    </lineage>
</organism>
<keyword evidence="2" id="KW-1185">Reference proteome</keyword>
<dbReference type="PANTHER" id="PTHR35145">
    <property type="entry name" value="CYTOPLASMIC PROTEIN-RELATED"/>
    <property type="match status" value="1"/>
</dbReference>